<gene>
    <name evidence="1" type="ORF">BDP81DRAFT_33395</name>
</gene>
<dbReference type="RefSeq" id="XP_060444697.1">
    <property type="nucleotide sequence ID" value="XM_060585716.1"/>
</dbReference>
<protein>
    <submittedName>
        <fullName evidence="1">Uncharacterized protein</fullName>
    </submittedName>
</protein>
<dbReference type="GeneID" id="85470578"/>
<accession>A0AAI9ZQP5</accession>
<keyword evidence="2" id="KW-1185">Reference proteome</keyword>
<dbReference type="Proteomes" id="UP001243989">
    <property type="component" value="Unassembled WGS sequence"/>
</dbReference>
<organism evidence="1 2">
    <name type="scientific">Colletotrichum phormii</name>
    <dbReference type="NCBI Taxonomy" id="359342"/>
    <lineage>
        <taxon>Eukaryota</taxon>
        <taxon>Fungi</taxon>
        <taxon>Dikarya</taxon>
        <taxon>Ascomycota</taxon>
        <taxon>Pezizomycotina</taxon>
        <taxon>Sordariomycetes</taxon>
        <taxon>Hypocreomycetidae</taxon>
        <taxon>Glomerellales</taxon>
        <taxon>Glomerellaceae</taxon>
        <taxon>Colletotrichum</taxon>
        <taxon>Colletotrichum acutatum species complex</taxon>
    </lineage>
</organism>
<comment type="caution">
    <text evidence="1">The sequence shown here is derived from an EMBL/GenBank/DDBJ whole genome shotgun (WGS) entry which is preliminary data.</text>
</comment>
<proteinExistence type="predicted"/>
<evidence type="ECO:0000313" key="2">
    <source>
        <dbReference type="Proteomes" id="UP001243989"/>
    </source>
</evidence>
<dbReference type="EMBL" id="JAHMHQ010000011">
    <property type="protein sequence ID" value="KAK1636090.1"/>
    <property type="molecule type" value="Genomic_DNA"/>
</dbReference>
<evidence type="ECO:0000313" key="1">
    <source>
        <dbReference type="EMBL" id="KAK1636090.1"/>
    </source>
</evidence>
<reference evidence="1" key="1">
    <citation type="submission" date="2021-06" db="EMBL/GenBank/DDBJ databases">
        <title>Comparative genomics, transcriptomics and evolutionary studies reveal genomic signatures of adaptation to plant cell wall in hemibiotrophic fungi.</title>
        <authorList>
            <consortium name="DOE Joint Genome Institute"/>
            <person name="Baroncelli R."/>
            <person name="Diaz J.F."/>
            <person name="Benocci T."/>
            <person name="Peng M."/>
            <person name="Battaglia E."/>
            <person name="Haridas S."/>
            <person name="Andreopoulos W."/>
            <person name="Labutti K."/>
            <person name="Pangilinan J."/>
            <person name="Floch G.L."/>
            <person name="Makela M.R."/>
            <person name="Henrissat B."/>
            <person name="Grigoriev I.V."/>
            <person name="Crouch J.A."/>
            <person name="De Vries R.P."/>
            <person name="Sukno S.A."/>
            <person name="Thon M.R."/>
        </authorList>
    </citation>
    <scope>NUCLEOTIDE SEQUENCE</scope>
    <source>
        <strain evidence="1">CBS 102054</strain>
    </source>
</reference>
<name>A0AAI9ZQP5_9PEZI</name>
<dbReference type="AlphaFoldDB" id="A0AAI9ZQP5"/>
<sequence>MGRTGRPAVVRFLHHGFSPRVALDLDNLSSAMQALVRLILLDAASPNVIATGQYSKRTHATFYIPYDQHAQVADPLRYRQVHWVSNLPIISQPTMACPLRSFGEAGAAVRLAPCSNTVGVPFSGCTGWPIGDAVGSDTPSAPRRVSFNCHGTSACRFPGQVQRRPVCPSSLDSLTTRRRLPICRETLSSAHGQPCVG</sequence>